<dbReference type="Proteomes" id="UP000583929">
    <property type="component" value="Unassembled WGS sequence"/>
</dbReference>
<evidence type="ECO:0000256" key="4">
    <source>
        <dbReference type="ARBA" id="ARBA00023134"/>
    </source>
</evidence>
<organism evidence="8 9">
    <name type="scientific">Cannabis sativa</name>
    <name type="common">Hemp</name>
    <name type="synonym">Marijuana</name>
    <dbReference type="NCBI Taxonomy" id="3483"/>
    <lineage>
        <taxon>Eukaryota</taxon>
        <taxon>Viridiplantae</taxon>
        <taxon>Streptophyta</taxon>
        <taxon>Embryophyta</taxon>
        <taxon>Tracheophyta</taxon>
        <taxon>Spermatophyta</taxon>
        <taxon>Magnoliopsida</taxon>
        <taxon>eudicotyledons</taxon>
        <taxon>Gunneridae</taxon>
        <taxon>Pentapetalae</taxon>
        <taxon>rosids</taxon>
        <taxon>fabids</taxon>
        <taxon>Rosales</taxon>
        <taxon>Cannabaceae</taxon>
        <taxon>Cannabis</taxon>
    </lineage>
</organism>
<evidence type="ECO:0000313" key="9">
    <source>
        <dbReference type="Proteomes" id="UP000583929"/>
    </source>
</evidence>
<reference evidence="8 9" key="1">
    <citation type="journal article" date="2020" name="bioRxiv">
        <title>Sequence and annotation of 42 cannabis genomes reveals extensive copy number variation in cannabinoid synthesis and pathogen resistance genes.</title>
        <authorList>
            <person name="Mckernan K.J."/>
            <person name="Helbert Y."/>
            <person name="Kane L.T."/>
            <person name="Ebling H."/>
            <person name="Zhang L."/>
            <person name="Liu B."/>
            <person name="Eaton Z."/>
            <person name="Mclaughlin S."/>
            <person name="Kingan S."/>
            <person name="Baybayan P."/>
            <person name="Concepcion G."/>
            <person name="Jordan M."/>
            <person name="Riva A."/>
            <person name="Barbazuk W."/>
            <person name="Harkins T."/>
        </authorList>
    </citation>
    <scope>NUCLEOTIDE SEQUENCE [LARGE SCALE GENOMIC DNA]</scope>
    <source>
        <strain evidence="9">cv. Jamaican Lion 4</strain>
        <tissue evidence="8">Leaf</tissue>
    </source>
</reference>
<accession>A0A7J6F5H1</accession>
<evidence type="ECO:0000256" key="5">
    <source>
        <dbReference type="ARBA" id="ARBA00023136"/>
    </source>
</evidence>
<dbReference type="InterPro" id="IPR008803">
    <property type="entry name" value="RHD3/Sey1"/>
</dbReference>
<evidence type="ECO:0000259" key="7">
    <source>
        <dbReference type="PROSITE" id="PS51715"/>
    </source>
</evidence>
<keyword evidence="4" id="KW-0342">GTP-binding</keyword>
<proteinExistence type="inferred from homology"/>
<keyword evidence="5" id="KW-0472">Membrane</keyword>
<keyword evidence="3" id="KW-0256">Endoplasmic reticulum</keyword>
<dbReference type="PANTHER" id="PTHR45923:SF2">
    <property type="entry name" value="PROTEIN SEY1"/>
    <property type="match status" value="1"/>
</dbReference>
<evidence type="ECO:0000256" key="6">
    <source>
        <dbReference type="PROSITE-ProRule" id="PRU01052"/>
    </source>
</evidence>
<keyword evidence="9" id="KW-1185">Reference proteome</keyword>
<dbReference type="InterPro" id="IPR030386">
    <property type="entry name" value="G_GB1_RHD3_dom"/>
</dbReference>
<gene>
    <name evidence="8" type="ORF">G4B88_008388</name>
</gene>
<keyword evidence="2" id="KW-0378">Hydrolase</keyword>
<evidence type="ECO:0000256" key="2">
    <source>
        <dbReference type="ARBA" id="ARBA00022801"/>
    </source>
</evidence>
<protein>
    <recommendedName>
        <fullName evidence="7">GB1/RHD3-type G domain-containing protein</fullName>
    </recommendedName>
</protein>
<dbReference type="InterPro" id="IPR027417">
    <property type="entry name" value="P-loop_NTPase"/>
</dbReference>
<dbReference type="AlphaFoldDB" id="A0A7J6F5H1"/>
<dbReference type="Gene3D" id="3.40.50.300">
    <property type="entry name" value="P-loop containing nucleotide triphosphate hydrolases"/>
    <property type="match status" value="1"/>
</dbReference>
<dbReference type="GO" id="GO:0005525">
    <property type="term" value="F:GTP binding"/>
    <property type="evidence" value="ECO:0007669"/>
    <property type="project" value="UniProtKB-KW"/>
</dbReference>
<dbReference type="EMBL" id="JAATIQ010000268">
    <property type="protein sequence ID" value="KAF4365915.1"/>
    <property type="molecule type" value="Genomic_DNA"/>
</dbReference>
<dbReference type="SUPFAM" id="SSF52540">
    <property type="entry name" value="P-loop containing nucleoside triphosphate hydrolases"/>
    <property type="match status" value="1"/>
</dbReference>
<dbReference type="PROSITE" id="PS51715">
    <property type="entry name" value="G_GB1_RHD3"/>
    <property type="match status" value="1"/>
</dbReference>
<sequence length="210" mass="23322">MKRMSRIAARMSRIAASMRQVEEPSRTLIHGILQCAVGFHHLFNQVTGYSTLRRNLLLLSPRVGVWLPRKFWIEKKGAVEFEINSTDDGCYSTQLIDGDGVFNVTGIDSFIKEVKLAECGLSYAVVSIMGPQSSGNSTLLNNLFNTNFKEMDAFRGRSQTTKGIWLAKCAGIEPCTLVMDLEGTDGRERGEDDTAFRMQSALFALVVSDI</sequence>
<dbReference type="Pfam" id="PF05879">
    <property type="entry name" value="RHD3_GTPase"/>
    <property type="match status" value="1"/>
</dbReference>
<evidence type="ECO:0000256" key="1">
    <source>
        <dbReference type="ARBA" id="ARBA00022741"/>
    </source>
</evidence>
<dbReference type="GO" id="GO:0003924">
    <property type="term" value="F:GTPase activity"/>
    <property type="evidence" value="ECO:0007669"/>
    <property type="project" value="TreeGrafter"/>
</dbReference>
<evidence type="ECO:0000313" key="8">
    <source>
        <dbReference type="EMBL" id="KAF4365915.1"/>
    </source>
</evidence>
<dbReference type="GO" id="GO:0005783">
    <property type="term" value="C:endoplasmic reticulum"/>
    <property type="evidence" value="ECO:0007669"/>
    <property type="project" value="TreeGrafter"/>
</dbReference>
<comment type="similarity">
    <text evidence="6">Belongs to the TRAFAC class dynamin-like GTPase superfamily. GB1/RHD3 GTPase family.</text>
</comment>
<name>A0A7J6F5H1_CANSA</name>
<comment type="caution">
    <text evidence="8">The sequence shown here is derived from an EMBL/GenBank/DDBJ whole genome shotgun (WGS) entry which is preliminary data.</text>
</comment>
<feature type="domain" description="GB1/RHD3-type G" evidence="7">
    <location>
        <begin position="120"/>
        <end position="210"/>
    </location>
</feature>
<evidence type="ECO:0000256" key="3">
    <source>
        <dbReference type="ARBA" id="ARBA00022824"/>
    </source>
</evidence>
<keyword evidence="1" id="KW-0547">Nucleotide-binding</keyword>
<dbReference type="PANTHER" id="PTHR45923">
    <property type="entry name" value="PROTEIN SEY1"/>
    <property type="match status" value="1"/>
</dbReference>
<dbReference type="GO" id="GO:0016320">
    <property type="term" value="P:endoplasmic reticulum membrane fusion"/>
    <property type="evidence" value="ECO:0007669"/>
    <property type="project" value="TreeGrafter"/>
</dbReference>